<dbReference type="InterPro" id="IPR041662">
    <property type="entry name" value="SusD-like_2"/>
</dbReference>
<dbReference type="RefSeq" id="WP_209138735.1">
    <property type="nucleotide sequence ID" value="NZ_JAGHKO010000001.1"/>
</dbReference>
<protein>
    <submittedName>
        <fullName evidence="1">SusD/RagB family nutrient-binding outer membrane lipoprotein</fullName>
    </submittedName>
</protein>
<keyword evidence="2" id="KW-1185">Reference proteome</keyword>
<comment type="caution">
    <text evidence="1">The sequence shown here is derived from an EMBL/GenBank/DDBJ whole genome shotgun (WGS) entry which is preliminary data.</text>
</comment>
<evidence type="ECO:0000313" key="1">
    <source>
        <dbReference type="EMBL" id="MBO9200696.1"/>
    </source>
</evidence>
<dbReference type="InterPro" id="IPR011990">
    <property type="entry name" value="TPR-like_helical_dom_sf"/>
</dbReference>
<reference evidence="1 2" key="1">
    <citation type="submission" date="2021-03" db="EMBL/GenBank/DDBJ databases">
        <title>Assistant Professor.</title>
        <authorList>
            <person name="Huq M.A."/>
        </authorList>
    </citation>
    <scope>NUCLEOTIDE SEQUENCE [LARGE SCALE GENOMIC DNA]</scope>
    <source>
        <strain evidence="1 2">MAH-29</strain>
    </source>
</reference>
<name>A0ABS3YU22_9BACT</name>
<organism evidence="1 2">
    <name type="scientific">Niastella soli</name>
    <dbReference type="NCBI Taxonomy" id="2821487"/>
    <lineage>
        <taxon>Bacteria</taxon>
        <taxon>Pseudomonadati</taxon>
        <taxon>Bacteroidota</taxon>
        <taxon>Chitinophagia</taxon>
        <taxon>Chitinophagales</taxon>
        <taxon>Chitinophagaceae</taxon>
        <taxon>Niastella</taxon>
    </lineage>
</organism>
<proteinExistence type="predicted"/>
<dbReference type="SUPFAM" id="SSF48452">
    <property type="entry name" value="TPR-like"/>
    <property type="match status" value="1"/>
</dbReference>
<dbReference type="Proteomes" id="UP000677244">
    <property type="component" value="Unassembled WGS sequence"/>
</dbReference>
<dbReference type="Gene3D" id="1.25.40.390">
    <property type="match status" value="1"/>
</dbReference>
<dbReference type="EMBL" id="JAGHKO010000001">
    <property type="protein sequence ID" value="MBO9200696.1"/>
    <property type="molecule type" value="Genomic_DNA"/>
</dbReference>
<keyword evidence="1" id="KW-0449">Lipoprotein</keyword>
<sequence length="547" mass="59604">MKRTLLYISLGVAVLVTGCDKDFEDINTDPNKTIPPNFNSDYFLSGSQYNYINGITGYNGAILFQSGWVQIFSSTSSGAATYYSNMDKYVASGNTNDYAGRGFDLGYKGARLAQEIIKNYGPVPATPPKTDKTNVVSAAKVMKVLCMQYVTDLYGDVPYSQAFLAPEPDNVTTPAYDKQQDIYNSMLSELDTALLNFDTTKPKPVSDLFPYAGDVAKWKKFGYSLMLRVAMRLTKADPATAQKYAEKAAAGGTLSSVSEDAWIKGDNPDGYRSENSRALITPADFYSVRWSKTFMDYLKANNDPRVTIIAEVPDTGLANNSDILRLTGNNSYAIQLGQPNGWDLNGGPTDIKNSTSYPGGTGSGDNFTPIGKYSRPRAAIYTNLNSPQFVLTYAESELLLAEAKARGWNVGATTAAAHYAKGLSAALQALTPFGGSAALTPTFADAYAAAHPLDVSSLNASLKMINEQYWATTGILLNFVEAWNNWKRSGYPVLTPIVYVGNFSKGQIPRRQLYPTTESTTNPANYKNGVGNLTGGDDWLSRTWWDK</sequence>
<dbReference type="Pfam" id="PF12771">
    <property type="entry name" value="SusD-like_2"/>
    <property type="match status" value="1"/>
</dbReference>
<gene>
    <name evidence="1" type="ORF">J7I42_10510</name>
</gene>
<dbReference type="PROSITE" id="PS51257">
    <property type="entry name" value="PROKAR_LIPOPROTEIN"/>
    <property type="match status" value="1"/>
</dbReference>
<accession>A0ABS3YU22</accession>
<evidence type="ECO:0000313" key="2">
    <source>
        <dbReference type="Proteomes" id="UP000677244"/>
    </source>
</evidence>